<dbReference type="Pfam" id="PF19413">
    <property type="entry name" value="YaiO"/>
    <property type="match status" value="1"/>
</dbReference>
<comment type="caution">
    <text evidence="3">The sequence shown here is derived from an EMBL/GenBank/DDBJ whole genome shotgun (WGS) entry which is preliminary data.</text>
</comment>
<proteinExistence type="predicted"/>
<feature type="domain" description="YaiO beta-barrel" evidence="2">
    <location>
        <begin position="41"/>
        <end position="213"/>
    </location>
</feature>
<organism evidence="3 4">
    <name type="scientific">Pseudorhodoferax aquiterrae</name>
    <dbReference type="NCBI Taxonomy" id="747304"/>
    <lineage>
        <taxon>Bacteria</taxon>
        <taxon>Pseudomonadati</taxon>
        <taxon>Pseudomonadota</taxon>
        <taxon>Betaproteobacteria</taxon>
        <taxon>Burkholderiales</taxon>
        <taxon>Comamonadaceae</taxon>
    </lineage>
</organism>
<evidence type="ECO:0000313" key="4">
    <source>
        <dbReference type="Proteomes" id="UP000626210"/>
    </source>
</evidence>
<gene>
    <name evidence="3" type="ORF">GCM10007320_02440</name>
</gene>
<feature type="compositionally biased region" description="Pro residues" evidence="1">
    <location>
        <begin position="20"/>
        <end position="30"/>
    </location>
</feature>
<dbReference type="NCBIfam" id="TIGR04390">
    <property type="entry name" value="OMP_YaiO_dom"/>
    <property type="match status" value="1"/>
</dbReference>
<evidence type="ECO:0000313" key="3">
    <source>
        <dbReference type="EMBL" id="GHC69237.1"/>
    </source>
</evidence>
<feature type="region of interest" description="Disordered" evidence="1">
    <location>
        <begin position="1"/>
        <end position="36"/>
    </location>
</feature>
<evidence type="ECO:0000259" key="2">
    <source>
        <dbReference type="Pfam" id="PF19413"/>
    </source>
</evidence>
<dbReference type="Proteomes" id="UP000626210">
    <property type="component" value="Unassembled WGS sequence"/>
</dbReference>
<name>A0ABQ3FUT8_9BURK</name>
<sequence length="268" mass="28762">MLCGAAQAQTAGPLTAEPSAPAPAPAPAPGPVSSRMTWDLQTTHSKLSAGLPDGETVNLRGAITLDNGDVLNLELLRERKFGDTGGVAAGSYTLQLSDRWYVVQSLAFGAGGENWSILRSDTQLSRKWLSQGQLVTSAAVYGAALHRNRSEAGMRLAMAWYLPAPVVLESGVVLNISQPRNRFSYMPFASMTVGREGAAYFSLRVASGTEAYQSIGARSELVDFRSTSVMATGRVWLGQRWGLSAQAERYSNPSYKRHTLGVGVFLTF</sequence>
<accession>A0ABQ3FUT8</accession>
<protein>
    <recommendedName>
        <fullName evidence="2">YaiO beta-barrel domain-containing protein</fullName>
    </recommendedName>
</protein>
<reference evidence="4" key="1">
    <citation type="journal article" date="2019" name="Int. J. Syst. Evol. Microbiol.">
        <title>The Global Catalogue of Microorganisms (GCM) 10K type strain sequencing project: providing services to taxonomists for standard genome sequencing and annotation.</title>
        <authorList>
            <consortium name="The Broad Institute Genomics Platform"/>
            <consortium name="The Broad Institute Genome Sequencing Center for Infectious Disease"/>
            <person name="Wu L."/>
            <person name="Ma J."/>
        </authorList>
    </citation>
    <scope>NUCLEOTIDE SEQUENCE [LARGE SCALE GENOMIC DNA]</scope>
    <source>
        <strain evidence="4">KCTC 23314</strain>
    </source>
</reference>
<evidence type="ECO:0000256" key="1">
    <source>
        <dbReference type="SAM" id="MobiDB-lite"/>
    </source>
</evidence>
<dbReference type="EMBL" id="BMYK01000001">
    <property type="protein sequence ID" value="GHC69237.1"/>
    <property type="molecule type" value="Genomic_DNA"/>
</dbReference>
<keyword evidence="4" id="KW-1185">Reference proteome</keyword>
<dbReference type="InterPro" id="IPR030887">
    <property type="entry name" value="Beta-barrel_YaiO"/>
</dbReference>